<dbReference type="Pfam" id="PF09314">
    <property type="entry name" value="DUF1972"/>
    <property type="match status" value="1"/>
</dbReference>
<dbReference type="Gene3D" id="3.40.50.2000">
    <property type="entry name" value="Glycogen Phosphorylase B"/>
    <property type="match status" value="2"/>
</dbReference>
<dbReference type="InterPro" id="IPR015393">
    <property type="entry name" value="DUF1972"/>
</dbReference>
<evidence type="ECO:0000313" key="3">
    <source>
        <dbReference type="EMBL" id="QHR93300.1"/>
    </source>
</evidence>
<name>A0A6B9XVZ8_ENTCL</name>
<dbReference type="EMBL" id="MK595732">
    <property type="protein sequence ID" value="QHR93300.1"/>
    <property type="molecule type" value="Genomic_DNA"/>
</dbReference>
<protein>
    <submittedName>
        <fullName evidence="3">Glycosyl transferase</fullName>
    </submittedName>
</protein>
<dbReference type="PANTHER" id="PTHR46401:SF8">
    <property type="entry name" value="BLL6006 PROTEIN"/>
    <property type="match status" value="1"/>
</dbReference>
<accession>A0A6B9XVZ8</accession>
<keyword evidence="1" id="KW-1133">Transmembrane helix</keyword>
<feature type="domain" description="DUF1972" evidence="2">
    <location>
        <begin position="8"/>
        <end position="179"/>
    </location>
</feature>
<proteinExistence type="predicted"/>
<keyword evidence="1" id="KW-0812">Transmembrane</keyword>
<dbReference type="GO" id="GO:0016757">
    <property type="term" value="F:glycosyltransferase activity"/>
    <property type="evidence" value="ECO:0007669"/>
    <property type="project" value="TreeGrafter"/>
</dbReference>
<dbReference type="PANTHER" id="PTHR46401">
    <property type="entry name" value="GLYCOSYLTRANSFERASE WBBK-RELATED"/>
    <property type="match status" value="1"/>
</dbReference>
<sequence>MRNENAKKNIDIIGIVGLPACYGGFESLVQNLVDHQSEKINYTIYCSGKSYESKSKNYKAAQLKYVPLKANGSSSIPYDIFSLMRSMFCKPDVVLVLGVSGCIFLPLFKFFSSAKIITNIDGLEWRRDKWGRFAKWFLKYSEKIAVHYSDTIIADNEAISNYVLKEYGVKSNVIAYGGDHAIGNKAVAQDKDNYYFTVCRIEPENNIEMILEAFSQTNSCFKMVGNWNSSAYGRELRNRYSPFKNIELLDPIYDINILFEYRSKCRGYIHGHSAGGTNPSLVEAMHFNTAIFAFDCDFNRFSTENSAFYFKNSKELVNLLEQRSQVLHTAEDEICANKLKHIADQRYTWINVTKQYEDLY</sequence>
<evidence type="ECO:0000259" key="2">
    <source>
        <dbReference type="Pfam" id="PF09314"/>
    </source>
</evidence>
<keyword evidence="3" id="KW-0808">Transferase</keyword>
<evidence type="ECO:0000256" key="1">
    <source>
        <dbReference type="SAM" id="Phobius"/>
    </source>
</evidence>
<dbReference type="AlphaFoldDB" id="A0A6B9XVZ8"/>
<feature type="transmembrane region" description="Helical" evidence="1">
    <location>
        <begin position="93"/>
        <end position="111"/>
    </location>
</feature>
<dbReference type="SUPFAM" id="SSF53756">
    <property type="entry name" value="UDP-Glycosyltransferase/glycogen phosphorylase"/>
    <property type="match status" value="1"/>
</dbReference>
<organism evidence="3">
    <name type="scientific">Enterobacter cloacae</name>
    <dbReference type="NCBI Taxonomy" id="550"/>
    <lineage>
        <taxon>Bacteria</taxon>
        <taxon>Pseudomonadati</taxon>
        <taxon>Pseudomonadota</taxon>
        <taxon>Gammaproteobacteria</taxon>
        <taxon>Enterobacterales</taxon>
        <taxon>Enterobacteriaceae</taxon>
        <taxon>Enterobacter</taxon>
        <taxon>Enterobacter cloacae complex</taxon>
    </lineage>
</organism>
<reference evidence="3" key="1">
    <citation type="submission" date="2019-03" db="EMBL/GenBank/DDBJ databases">
        <title>Genetic characterization of the O-antigen and development of a molecular serotyping scheme for Enterobacter cloacae.</title>
        <authorList>
            <person name="Li Y."/>
            <person name="Huang J."/>
            <person name="Wang X."/>
            <person name="Xu C."/>
            <person name="Han T."/>
            <person name="Guo X."/>
        </authorList>
    </citation>
    <scope>NUCLEOTIDE SEQUENCE</scope>
    <source>
        <strain evidence="3">NCTC 11589</strain>
    </source>
</reference>
<keyword evidence="1" id="KW-0472">Membrane</keyword>